<dbReference type="GO" id="GO:0005975">
    <property type="term" value="P:carbohydrate metabolic process"/>
    <property type="evidence" value="ECO:0007669"/>
    <property type="project" value="UniProtKB-ARBA"/>
</dbReference>
<evidence type="ECO:0000313" key="2">
    <source>
        <dbReference type="EMBL" id="PRY35337.1"/>
    </source>
</evidence>
<gene>
    <name evidence="2" type="ORF">CLV43_114255</name>
</gene>
<dbReference type="InterPro" id="IPR013783">
    <property type="entry name" value="Ig-like_fold"/>
</dbReference>
<dbReference type="SUPFAM" id="SSF49299">
    <property type="entry name" value="PKD domain"/>
    <property type="match status" value="1"/>
</dbReference>
<dbReference type="InterPro" id="IPR025141">
    <property type="entry name" value="DUF4082"/>
</dbReference>
<dbReference type="InterPro" id="IPR000601">
    <property type="entry name" value="PKD_dom"/>
</dbReference>
<name>A0A2T0SPJ9_9PSEU</name>
<keyword evidence="3" id="KW-1185">Reference proteome</keyword>
<sequence>MAVAWSGADPVEVADAGDYELGTFWRAVNDITATHARVWTGAGEVGLVGRKARVWSAAGVVLGEATLPTDLPTGWSEHEYDSPVELPATTQFVTSYGTGGNYGFISGAFTTQKVSADGNVVGVAAAAAPNGNGLFNGTPGTFPTTGPGTNPFYGSDFRYTVGIGGNTSPAITALTAEPNGATVTATVAITDAEDLSGTTTRFNWGDSTPDTVVTYPTRTAQHTYAESGAYAVLATVTDSLGAASYTAVPVTVLVSSSDVDEFNAEPILAALVTHIQSLGLFDHVNQHQPDNAPGHGLTTVIWPTKLSPIRGRSGLNITSARLPFLIRIASSLSQAPADSIDPQILGAASKLMGAYVNDFTLGGLISNVDVHGGHGPGLDADFTWWKHGESQYRVALITVPLIINDLWEQVP</sequence>
<reference evidence="2 3" key="1">
    <citation type="submission" date="2018-03" db="EMBL/GenBank/DDBJ databases">
        <title>Genomic Encyclopedia of Archaeal and Bacterial Type Strains, Phase II (KMG-II): from individual species to whole genera.</title>
        <authorList>
            <person name="Goeker M."/>
        </authorList>
    </citation>
    <scope>NUCLEOTIDE SEQUENCE [LARGE SCALE GENOMIC DNA]</scope>
    <source>
        <strain evidence="2 3">DSM 44720</strain>
    </source>
</reference>
<dbReference type="EMBL" id="PVTF01000014">
    <property type="protein sequence ID" value="PRY35337.1"/>
    <property type="molecule type" value="Genomic_DNA"/>
</dbReference>
<dbReference type="InterPro" id="IPR035986">
    <property type="entry name" value="PKD_dom_sf"/>
</dbReference>
<organism evidence="2 3">
    <name type="scientific">Umezawaea tangerina</name>
    <dbReference type="NCBI Taxonomy" id="84725"/>
    <lineage>
        <taxon>Bacteria</taxon>
        <taxon>Bacillati</taxon>
        <taxon>Actinomycetota</taxon>
        <taxon>Actinomycetes</taxon>
        <taxon>Pseudonocardiales</taxon>
        <taxon>Pseudonocardiaceae</taxon>
        <taxon>Umezawaea</taxon>
    </lineage>
</organism>
<protein>
    <submittedName>
        <fullName evidence="2">Uncharacterized protein DUF4082</fullName>
    </submittedName>
</protein>
<dbReference type="AlphaFoldDB" id="A0A2T0SPJ9"/>
<dbReference type="Proteomes" id="UP000239494">
    <property type="component" value="Unassembled WGS sequence"/>
</dbReference>
<dbReference type="Pfam" id="PF13313">
    <property type="entry name" value="DUF4082"/>
    <property type="match status" value="1"/>
</dbReference>
<dbReference type="Gene3D" id="2.60.40.10">
    <property type="entry name" value="Immunoglobulins"/>
    <property type="match status" value="1"/>
</dbReference>
<dbReference type="OrthoDB" id="4224785at2"/>
<comment type="caution">
    <text evidence="2">The sequence shown here is derived from an EMBL/GenBank/DDBJ whole genome shotgun (WGS) entry which is preliminary data.</text>
</comment>
<dbReference type="RefSeq" id="WP_106193860.1">
    <property type="nucleotide sequence ID" value="NZ_PVTF01000014.1"/>
</dbReference>
<dbReference type="Pfam" id="PF18911">
    <property type="entry name" value="PKD_4"/>
    <property type="match status" value="1"/>
</dbReference>
<dbReference type="PROSITE" id="PS50093">
    <property type="entry name" value="PKD"/>
    <property type="match status" value="1"/>
</dbReference>
<evidence type="ECO:0000313" key="3">
    <source>
        <dbReference type="Proteomes" id="UP000239494"/>
    </source>
</evidence>
<feature type="domain" description="PKD" evidence="1">
    <location>
        <begin position="170"/>
        <end position="259"/>
    </location>
</feature>
<proteinExistence type="predicted"/>
<accession>A0A2T0SPJ9</accession>
<dbReference type="CDD" id="cd00146">
    <property type="entry name" value="PKD"/>
    <property type="match status" value="1"/>
</dbReference>
<evidence type="ECO:0000259" key="1">
    <source>
        <dbReference type="PROSITE" id="PS50093"/>
    </source>
</evidence>